<dbReference type="SUPFAM" id="SSF55120">
    <property type="entry name" value="Pseudouridine synthase"/>
    <property type="match status" value="1"/>
</dbReference>
<evidence type="ECO:0000256" key="4">
    <source>
        <dbReference type="PIRSR" id="PIRSR606225-1"/>
    </source>
</evidence>
<dbReference type="Pfam" id="PF01479">
    <property type="entry name" value="S4"/>
    <property type="match status" value="1"/>
</dbReference>
<dbReference type="InterPro" id="IPR050188">
    <property type="entry name" value="RluA_PseudoU_synthase"/>
</dbReference>
<dbReference type="InterPro" id="IPR006225">
    <property type="entry name" value="PsdUridine_synth_RluC/D"/>
</dbReference>
<protein>
    <recommendedName>
        <fullName evidence="6">Pseudouridine synthase</fullName>
        <ecNumber evidence="6">5.4.99.-</ecNumber>
    </recommendedName>
</protein>
<dbReference type="EC" id="5.4.99.-" evidence="6"/>
<dbReference type="InterPro" id="IPR020103">
    <property type="entry name" value="PsdUridine_synth_cat_dom_sf"/>
</dbReference>
<dbReference type="OrthoDB" id="9807829at2"/>
<reference evidence="8 9" key="1">
    <citation type="submission" date="2019-03" db="EMBL/GenBank/DDBJ databases">
        <title>Draft genome sequence data and analysis of a Fermenting Bacterium, Soehngenia longevitae strain 1933PT, isolated from petroleum reservoir in Azerbaijan.</title>
        <authorList>
            <person name="Grouzdev D.S."/>
            <person name="Bidzhieva S.K."/>
            <person name="Sokolova D.S."/>
            <person name="Tourova T.P."/>
            <person name="Poltaraus A.B."/>
            <person name="Nazina T.N."/>
        </authorList>
    </citation>
    <scope>NUCLEOTIDE SEQUENCE [LARGE SCALE GENOMIC DNA]</scope>
    <source>
        <strain evidence="8 9">1933P</strain>
    </source>
</reference>
<dbReference type="SUPFAM" id="SSF55174">
    <property type="entry name" value="Alpha-L RNA-binding motif"/>
    <property type="match status" value="1"/>
</dbReference>
<dbReference type="GO" id="GO:0120159">
    <property type="term" value="F:rRNA pseudouridine synthase activity"/>
    <property type="evidence" value="ECO:0007669"/>
    <property type="project" value="UniProtKB-ARBA"/>
</dbReference>
<dbReference type="GO" id="GO:0000455">
    <property type="term" value="P:enzyme-directed rRNA pseudouridine synthesis"/>
    <property type="evidence" value="ECO:0007669"/>
    <property type="project" value="UniProtKB-ARBA"/>
</dbReference>
<dbReference type="InterPro" id="IPR002942">
    <property type="entry name" value="S4_RNA-bd"/>
</dbReference>
<organism evidence="8 9">
    <name type="scientific">Soehngenia longivitae</name>
    <dbReference type="NCBI Taxonomy" id="2562294"/>
    <lineage>
        <taxon>Bacteria</taxon>
        <taxon>Bacillati</taxon>
        <taxon>Bacillota</taxon>
        <taxon>Tissierellia</taxon>
        <taxon>Tissierellales</taxon>
        <taxon>Tissierellaceae</taxon>
        <taxon>Soehngenia</taxon>
    </lineage>
</organism>
<dbReference type="CDD" id="cd00165">
    <property type="entry name" value="S4"/>
    <property type="match status" value="1"/>
</dbReference>
<dbReference type="Gene3D" id="3.30.2350.10">
    <property type="entry name" value="Pseudouridine synthase"/>
    <property type="match status" value="1"/>
</dbReference>
<keyword evidence="5" id="KW-0694">RNA-binding</keyword>
<dbReference type="SMART" id="SM00363">
    <property type="entry name" value="S4"/>
    <property type="match status" value="1"/>
</dbReference>
<sequence length="325" mass="37814">MKEILIDKNENEQRLDRFLKKYLSSASLSFIYKMIRKKNIKVNGKKASPETIIYFGDKIELYLSDELLDKFVSDKATEYKNFDIDICYEDKNIILINKPVGKLSHSTTDRREDNVVDDMIAYLIQKKEYVPRLEKTFTPSICNRLDRNTSGIIIGAKNYEALKAINSAIKNNKIKKYYKTIALGKIDSDFVKSSYLVKDDIKNKSMIYEKPTDNSKKIETSFKVIKSNEEYTLLEIELLTGRTHQIRAQLSNIGHPIIGDRKYGIDKINSKFDHIYGLKHQLLHAYKIVFEDLEGDLSYLNGREFEIKEAEIFSRIEKDLFSRGV</sequence>
<dbReference type="InterPro" id="IPR006224">
    <property type="entry name" value="PsdUridine_synth_RluA-like_CS"/>
</dbReference>
<dbReference type="PROSITE" id="PS50889">
    <property type="entry name" value="S4"/>
    <property type="match status" value="1"/>
</dbReference>
<evidence type="ECO:0000256" key="3">
    <source>
        <dbReference type="ARBA" id="ARBA00023235"/>
    </source>
</evidence>
<dbReference type="PROSITE" id="PS01129">
    <property type="entry name" value="PSI_RLU"/>
    <property type="match status" value="1"/>
</dbReference>
<evidence type="ECO:0000259" key="7">
    <source>
        <dbReference type="SMART" id="SM00363"/>
    </source>
</evidence>
<evidence type="ECO:0000256" key="6">
    <source>
        <dbReference type="RuleBase" id="RU362028"/>
    </source>
</evidence>
<evidence type="ECO:0000313" key="9">
    <source>
        <dbReference type="Proteomes" id="UP000298381"/>
    </source>
</evidence>
<dbReference type="Pfam" id="PF00849">
    <property type="entry name" value="PseudoU_synth_2"/>
    <property type="match status" value="1"/>
</dbReference>
<accession>A0A4Z0D756</accession>
<feature type="domain" description="RNA-binding S4" evidence="7">
    <location>
        <begin position="13"/>
        <end position="77"/>
    </location>
</feature>
<evidence type="ECO:0000256" key="5">
    <source>
        <dbReference type="PROSITE-ProRule" id="PRU00182"/>
    </source>
</evidence>
<dbReference type="GO" id="GO:0003723">
    <property type="term" value="F:RNA binding"/>
    <property type="evidence" value="ECO:0007669"/>
    <property type="project" value="UniProtKB-KW"/>
</dbReference>
<comment type="catalytic activity">
    <reaction evidence="1 6">
        <text>a uridine in RNA = a pseudouridine in RNA</text>
        <dbReference type="Rhea" id="RHEA:48348"/>
        <dbReference type="Rhea" id="RHEA-COMP:12068"/>
        <dbReference type="Rhea" id="RHEA-COMP:12069"/>
        <dbReference type="ChEBI" id="CHEBI:65314"/>
        <dbReference type="ChEBI" id="CHEBI:65315"/>
    </reaction>
</comment>
<dbReference type="PANTHER" id="PTHR21600">
    <property type="entry name" value="MITOCHONDRIAL RNA PSEUDOURIDINE SYNTHASE"/>
    <property type="match status" value="1"/>
</dbReference>
<dbReference type="CDD" id="cd02869">
    <property type="entry name" value="PseudoU_synth_RluA_like"/>
    <property type="match status" value="1"/>
</dbReference>
<dbReference type="Gene3D" id="3.10.290.10">
    <property type="entry name" value="RNA-binding S4 domain"/>
    <property type="match status" value="1"/>
</dbReference>
<dbReference type="InterPro" id="IPR006145">
    <property type="entry name" value="PsdUridine_synth_RsuA/RluA"/>
</dbReference>
<comment type="caution">
    <text evidence="8">The sequence shown here is derived from an EMBL/GenBank/DDBJ whole genome shotgun (WGS) entry which is preliminary data.</text>
</comment>
<comment type="similarity">
    <text evidence="2 6">Belongs to the pseudouridine synthase RluA family.</text>
</comment>
<evidence type="ECO:0000256" key="1">
    <source>
        <dbReference type="ARBA" id="ARBA00000073"/>
    </source>
</evidence>
<dbReference type="RefSeq" id="WP_135270732.1">
    <property type="nucleotide sequence ID" value="NZ_SRIB01000004.1"/>
</dbReference>
<keyword evidence="3 6" id="KW-0413">Isomerase</keyword>
<dbReference type="PANTHER" id="PTHR21600:SF83">
    <property type="entry name" value="PSEUDOURIDYLATE SYNTHASE RPUSD4, MITOCHONDRIAL"/>
    <property type="match status" value="1"/>
</dbReference>
<dbReference type="NCBIfam" id="TIGR00005">
    <property type="entry name" value="rluA_subfam"/>
    <property type="match status" value="1"/>
</dbReference>
<comment type="function">
    <text evidence="6">Responsible for synthesis of pseudouridine from uracil.</text>
</comment>
<feature type="active site" evidence="4">
    <location>
        <position position="146"/>
    </location>
</feature>
<evidence type="ECO:0000313" key="8">
    <source>
        <dbReference type="EMBL" id="TFZ40706.1"/>
    </source>
</evidence>
<keyword evidence="9" id="KW-1185">Reference proteome</keyword>
<dbReference type="AlphaFoldDB" id="A0A4Z0D756"/>
<proteinExistence type="inferred from homology"/>
<dbReference type="InterPro" id="IPR036986">
    <property type="entry name" value="S4_RNA-bd_sf"/>
</dbReference>
<evidence type="ECO:0000256" key="2">
    <source>
        <dbReference type="ARBA" id="ARBA00010876"/>
    </source>
</evidence>
<dbReference type="EMBL" id="SRIB01000004">
    <property type="protein sequence ID" value="TFZ40706.1"/>
    <property type="molecule type" value="Genomic_DNA"/>
</dbReference>
<gene>
    <name evidence="8" type="ORF">E4100_03885</name>
</gene>
<dbReference type="Proteomes" id="UP000298381">
    <property type="component" value="Unassembled WGS sequence"/>
</dbReference>
<name>A0A4Z0D756_9FIRM</name>